<dbReference type="RefSeq" id="WP_196919062.1">
    <property type="nucleotide sequence ID" value="NZ_JADOTY010000001.1"/>
</dbReference>
<accession>A0ABS0JTX4</accession>
<evidence type="ECO:0000313" key="1">
    <source>
        <dbReference type="EMBL" id="MBG6099808.1"/>
    </source>
</evidence>
<dbReference type="EMBL" id="JADOTY010000001">
    <property type="protein sequence ID" value="MBG6099808.1"/>
    <property type="molecule type" value="Genomic_DNA"/>
</dbReference>
<sequence>MKQQQQAEQERAVALQLREDDRRWVEQRKSLYTATLAAFTEWVRDVRDWGGTPFPGESAEEAHRNYLARRTFHYRQAANQLDPVMMEVELLAGQSVQGAAEALYAQLIAVEAVRVGDEPPTGSTMLAEVERRFEALKVAMRADLGVAESRAVEVRHESRT</sequence>
<reference evidence="1 2" key="1">
    <citation type="submission" date="2020-11" db="EMBL/GenBank/DDBJ databases">
        <title>Sequencing the genomes of 1000 actinobacteria strains.</title>
        <authorList>
            <person name="Klenk H.-P."/>
        </authorList>
    </citation>
    <scope>NUCLEOTIDE SEQUENCE [LARGE SCALE GENOMIC DNA]</scope>
    <source>
        <strain evidence="1 2">DSM 101695</strain>
    </source>
</reference>
<comment type="caution">
    <text evidence="1">The sequence shown here is derived from an EMBL/GenBank/DDBJ whole genome shotgun (WGS) entry which is preliminary data.</text>
</comment>
<proteinExistence type="predicted"/>
<keyword evidence="2" id="KW-1185">Reference proteome</keyword>
<evidence type="ECO:0000313" key="2">
    <source>
        <dbReference type="Proteomes" id="UP000631791"/>
    </source>
</evidence>
<organism evidence="1 2">
    <name type="scientific">Micromonospora vinacea</name>
    <dbReference type="NCBI Taxonomy" id="709878"/>
    <lineage>
        <taxon>Bacteria</taxon>
        <taxon>Bacillati</taxon>
        <taxon>Actinomycetota</taxon>
        <taxon>Actinomycetes</taxon>
        <taxon>Micromonosporales</taxon>
        <taxon>Micromonosporaceae</taxon>
        <taxon>Micromonospora</taxon>
    </lineage>
</organism>
<gene>
    <name evidence="1" type="ORF">IW249_000222</name>
</gene>
<protein>
    <submittedName>
        <fullName evidence="1">Uncharacterized protein</fullName>
    </submittedName>
</protein>
<dbReference type="Proteomes" id="UP000631791">
    <property type="component" value="Unassembled WGS sequence"/>
</dbReference>
<name>A0ABS0JTX4_9ACTN</name>